<evidence type="ECO:0000313" key="11">
    <source>
        <dbReference type="Proteomes" id="UP001208570"/>
    </source>
</evidence>
<dbReference type="Gene3D" id="2.130.10.10">
    <property type="entry name" value="YVTN repeat-like/Quinoprotein amine dehydrogenase"/>
    <property type="match status" value="2"/>
</dbReference>
<dbReference type="InterPro" id="IPR015943">
    <property type="entry name" value="WD40/YVTN_repeat-like_dom_sf"/>
</dbReference>
<dbReference type="InterPro" id="IPR001680">
    <property type="entry name" value="WD40_rpt"/>
</dbReference>
<keyword evidence="7" id="KW-0539">Nucleus</keyword>
<dbReference type="InterPro" id="IPR057644">
    <property type="entry name" value="Beta-prop_WDR75_2nd"/>
</dbReference>
<dbReference type="EMBL" id="JAODUP010000372">
    <property type="protein sequence ID" value="KAK2151194.1"/>
    <property type="molecule type" value="Genomic_DNA"/>
</dbReference>
<feature type="region of interest" description="Disordered" evidence="8">
    <location>
        <begin position="771"/>
        <end position="792"/>
    </location>
</feature>
<keyword evidence="4" id="KW-0853">WD repeat</keyword>
<dbReference type="GO" id="GO:0006364">
    <property type="term" value="P:rRNA processing"/>
    <property type="evidence" value="ECO:0007669"/>
    <property type="project" value="UniProtKB-KW"/>
</dbReference>
<protein>
    <recommendedName>
        <fullName evidence="9">WD repeat-containing protein 75 second beta-propeller domain-containing protein</fullName>
    </recommendedName>
</protein>
<comment type="subcellular location">
    <subcellularLocation>
        <location evidence="1">Nucleus</location>
        <location evidence="1">Nucleolus</location>
    </subcellularLocation>
</comment>
<evidence type="ECO:0000256" key="8">
    <source>
        <dbReference type="SAM" id="MobiDB-lite"/>
    </source>
</evidence>
<evidence type="ECO:0000256" key="4">
    <source>
        <dbReference type="ARBA" id="ARBA00022574"/>
    </source>
</evidence>
<keyword evidence="2" id="KW-0690">Ribosome biogenesis</keyword>
<evidence type="ECO:0000256" key="7">
    <source>
        <dbReference type="ARBA" id="ARBA00023242"/>
    </source>
</evidence>
<feature type="domain" description="WD repeat-containing protein 75 second beta-propeller" evidence="9">
    <location>
        <begin position="354"/>
        <end position="594"/>
    </location>
</feature>
<evidence type="ECO:0000256" key="5">
    <source>
        <dbReference type="ARBA" id="ARBA00022737"/>
    </source>
</evidence>
<dbReference type="GO" id="GO:0032040">
    <property type="term" value="C:small-subunit processome"/>
    <property type="evidence" value="ECO:0007669"/>
    <property type="project" value="InterPro"/>
</dbReference>
<keyword evidence="5" id="KW-0677">Repeat</keyword>
<organism evidence="10 11">
    <name type="scientific">Paralvinella palmiformis</name>
    <dbReference type="NCBI Taxonomy" id="53620"/>
    <lineage>
        <taxon>Eukaryota</taxon>
        <taxon>Metazoa</taxon>
        <taxon>Spiralia</taxon>
        <taxon>Lophotrochozoa</taxon>
        <taxon>Annelida</taxon>
        <taxon>Polychaeta</taxon>
        <taxon>Sedentaria</taxon>
        <taxon>Canalipalpata</taxon>
        <taxon>Terebellida</taxon>
        <taxon>Terebelliformia</taxon>
        <taxon>Alvinellidae</taxon>
        <taxon>Paralvinella</taxon>
    </lineage>
</organism>
<dbReference type="Pfam" id="PF23869">
    <property type="entry name" value="Beta-prop_WDR75_1st"/>
    <property type="match status" value="1"/>
</dbReference>
<comment type="caution">
    <text evidence="10">The sequence shown here is derived from an EMBL/GenBank/DDBJ whole genome shotgun (WGS) entry which is preliminary data.</text>
</comment>
<dbReference type="InterPro" id="IPR011047">
    <property type="entry name" value="Quinoprotein_ADH-like_sf"/>
</dbReference>
<dbReference type="GO" id="GO:2000234">
    <property type="term" value="P:positive regulation of rRNA processing"/>
    <property type="evidence" value="ECO:0007669"/>
    <property type="project" value="TreeGrafter"/>
</dbReference>
<dbReference type="Pfam" id="PF23769">
    <property type="entry name" value="Beta-prop_WDR75_2nd"/>
    <property type="match status" value="1"/>
</dbReference>
<dbReference type="SUPFAM" id="SSF50998">
    <property type="entry name" value="Quinoprotein alcohol dehydrogenase-like"/>
    <property type="match status" value="1"/>
</dbReference>
<dbReference type="SMART" id="SM00320">
    <property type="entry name" value="WD40"/>
    <property type="match status" value="7"/>
</dbReference>
<dbReference type="GO" id="GO:0003723">
    <property type="term" value="F:RNA binding"/>
    <property type="evidence" value="ECO:0007669"/>
    <property type="project" value="InterPro"/>
</dbReference>
<evidence type="ECO:0000256" key="3">
    <source>
        <dbReference type="ARBA" id="ARBA00022552"/>
    </source>
</evidence>
<evidence type="ECO:0000313" key="10">
    <source>
        <dbReference type="EMBL" id="KAK2151194.1"/>
    </source>
</evidence>
<proteinExistence type="predicted"/>
<evidence type="ECO:0000259" key="9">
    <source>
        <dbReference type="Pfam" id="PF23769"/>
    </source>
</evidence>
<dbReference type="AlphaFoldDB" id="A0AAD9N1W5"/>
<reference evidence="10" key="1">
    <citation type="journal article" date="2023" name="Mol. Biol. Evol.">
        <title>Third-Generation Sequencing Reveals the Adaptive Role of the Epigenome in Three Deep-Sea Polychaetes.</title>
        <authorList>
            <person name="Perez M."/>
            <person name="Aroh O."/>
            <person name="Sun Y."/>
            <person name="Lan Y."/>
            <person name="Juniper S.K."/>
            <person name="Young C.R."/>
            <person name="Angers B."/>
            <person name="Qian P.Y."/>
        </authorList>
    </citation>
    <scope>NUCLEOTIDE SEQUENCE</scope>
    <source>
        <strain evidence="10">P08H-3</strain>
    </source>
</reference>
<keyword evidence="11" id="KW-1185">Reference proteome</keyword>
<keyword evidence="6" id="KW-0804">Transcription</keyword>
<dbReference type="InterPro" id="IPR053826">
    <property type="entry name" value="WDR75"/>
</dbReference>
<feature type="compositionally biased region" description="Acidic residues" evidence="8">
    <location>
        <begin position="776"/>
        <end position="786"/>
    </location>
</feature>
<evidence type="ECO:0000256" key="6">
    <source>
        <dbReference type="ARBA" id="ARBA00023163"/>
    </source>
</evidence>
<dbReference type="GO" id="GO:0045943">
    <property type="term" value="P:positive regulation of transcription by RNA polymerase I"/>
    <property type="evidence" value="ECO:0007669"/>
    <property type="project" value="InterPro"/>
</dbReference>
<dbReference type="Proteomes" id="UP001208570">
    <property type="component" value="Unassembled WGS sequence"/>
</dbReference>
<evidence type="ECO:0000256" key="2">
    <source>
        <dbReference type="ARBA" id="ARBA00022517"/>
    </source>
</evidence>
<gene>
    <name evidence="10" type="ORF">LSH36_372g00017</name>
</gene>
<sequence length="832" mass="94299">MADSAKTRDFVEAYISVRGGTRFVDRRPEFSQDANHEELNTCCSSSELVKVHLKVFGPNHAEDVCKFMLLLRRANHSPQPAQILSCSLDKSIIKWDFADGILVKRYKMNAAIHAMYTTSVEDDAYLYAVCMKSKMSSLMRFILPHHDTEITAITPVITDVDPIENHSAISSRGQFAASVGRKKLTVCDTNNLTTTAHKLDIQQYNKELRLQFTCVACHPSEHCIATGINDGKIVLWYNFLKKKKVVTSVMHWHFVSLHDLAFTREGSYLLSGGSESVLVKWQWNTNHRDFLPRLKSPIVFISCSHDNTHYALCHKDNGVQIVTNSFRLVHVYQGLTQACLEVDTEFGIVAGLSQDPHSGALVTNGKQGHLQFYNIFDDKLKFNMDVVSQNFPSPENLMHPHTITRIECVAFDSTGDWLATVERWDDGQMTPEIRLKFWIYIPEKQNYKLNTLVDTPHKQKVHVVKFRPSSHYSEQQSVAMAITASSDASFKTWCLVDDTDIYRKNQCWACESVGFFREQIPGSLDISEDGTLLAVAFDSCITLWDPDTNELKATLTPHHCVKQIIHLVFGLESCSHFIVGATSESLYVWNVLSLTVLVYSPRSSFPLWARSKPVSKSEVKAAIFITTPSSFRSHNHGDKRDLLPWQHVAELFYINANHEVLTLDTQKMEPVTPSTAVLTQNQPQTPFSLILSGKMNKSRTKNESCITEDGRRESATRFLKEILSTPAHVLPPVSSLAMNLMSTLLLPNNSSNCDDEDDNFQDDVKCHQNGIKTEDDLTDSDDDNSTDDEHIKESDKLVKDLENEMTFVEERRKDYKKFTGKTDASQMFNWLS</sequence>
<name>A0AAD9N1W5_9ANNE</name>
<evidence type="ECO:0000256" key="1">
    <source>
        <dbReference type="ARBA" id="ARBA00004604"/>
    </source>
</evidence>
<dbReference type="PANTHER" id="PTHR44215:SF1">
    <property type="entry name" value="WD REPEAT-CONTAINING PROTEIN 75"/>
    <property type="match status" value="1"/>
</dbReference>
<keyword evidence="3" id="KW-0698">rRNA processing</keyword>
<dbReference type="PANTHER" id="PTHR44215">
    <property type="entry name" value="WD REPEAT-CONTAINING PROTEIN 75"/>
    <property type="match status" value="1"/>
</dbReference>
<accession>A0AAD9N1W5</accession>